<proteinExistence type="predicted"/>
<reference evidence="2 3" key="1">
    <citation type="submission" date="2017-11" db="EMBL/GenBank/DDBJ databases">
        <title>De-novo sequencing of pomegranate (Punica granatum L.) genome.</title>
        <authorList>
            <person name="Akparov Z."/>
            <person name="Amiraslanov A."/>
            <person name="Hajiyeva S."/>
            <person name="Abbasov M."/>
            <person name="Kaur K."/>
            <person name="Hamwieh A."/>
            <person name="Solovyev V."/>
            <person name="Salamov A."/>
            <person name="Braich B."/>
            <person name="Kosarev P."/>
            <person name="Mahmoud A."/>
            <person name="Hajiyev E."/>
            <person name="Babayeva S."/>
            <person name="Izzatullayeva V."/>
            <person name="Mammadov A."/>
            <person name="Mammadov A."/>
            <person name="Sharifova S."/>
            <person name="Ojaghi J."/>
            <person name="Eynullazada K."/>
            <person name="Bayramov B."/>
            <person name="Abdulazimova A."/>
            <person name="Shahmuradov I."/>
        </authorList>
    </citation>
    <scope>NUCLEOTIDE SEQUENCE [LARGE SCALE GENOMIC DNA]</scope>
    <source>
        <strain evidence="3">cv. AG2017</strain>
        <tissue evidence="2">Leaf</tissue>
    </source>
</reference>
<keyword evidence="1" id="KW-0812">Transmembrane</keyword>
<organism evidence="2 3">
    <name type="scientific">Punica granatum</name>
    <name type="common">Pomegranate</name>
    <dbReference type="NCBI Taxonomy" id="22663"/>
    <lineage>
        <taxon>Eukaryota</taxon>
        <taxon>Viridiplantae</taxon>
        <taxon>Streptophyta</taxon>
        <taxon>Embryophyta</taxon>
        <taxon>Tracheophyta</taxon>
        <taxon>Spermatophyta</taxon>
        <taxon>Magnoliopsida</taxon>
        <taxon>eudicotyledons</taxon>
        <taxon>Gunneridae</taxon>
        <taxon>Pentapetalae</taxon>
        <taxon>rosids</taxon>
        <taxon>malvids</taxon>
        <taxon>Myrtales</taxon>
        <taxon>Lythraceae</taxon>
        <taxon>Punica</taxon>
    </lineage>
</organism>
<keyword evidence="3" id="KW-1185">Reference proteome</keyword>
<dbReference type="EMBL" id="PGOL01001549">
    <property type="protein sequence ID" value="PKI56977.1"/>
    <property type="molecule type" value="Genomic_DNA"/>
</dbReference>
<evidence type="ECO:0000313" key="3">
    <source>
        <dbReference type="Proteomes" id="UP000233551"/>
    </source>
</evidence>
<protein>
    <submittedName>
        <fullName evidence="2">Uncharacterized protein</fullName>
    </submittedName>
</protein>
<dbReference type="Proteomes" id="UP000233551">
    <property type="component" value="Unassembled WGS sequence"/>
</dbReference>
<name>A0A2I0JL74_PUNGR</name>
<comment type="caution">
    <text evidence="2">The sequence shown here is derived from an EMBL/GenBank/DDBJ whole genome shotgun (WGS) entry which is preliminary data.</text>
</comment>
<evidence type="ECO:0000256" key="1">
    <source>
        <dbReference type="SAM" id="Phobius"/>
    </source>
</evidence>
<dbReference type="AlphaFoldDB" id="A0A2I0JL74"/>
<keyword evidence="1" id="KW-0472">Membrane</keyword>
<feature type="transmembrane region" description="Helical" evidence="1">
    <location>
        <begin position="69"/>
        <end position="97"/>
    </location>
</feature>
<evidence type="ECO:0000313" key="2">
    <source>
        <dbReference type="EMBL" id="PKI56977.1"/>
    </source>
</evidence>
<gene>
    <name evidence="2" type="ORF">CRG98_022651</name>
</gene>
<accession>A0A2I0JL74</accession>
<sequence>MAAVEYLVCHQIRHVQRNEPLRLPRLLQRPLCSHPPPSSSTADLIRGLLSPSLSSADSSFSVSSAMANLIAAFTFLFAVIFSVVGAIVIVGGFYGVIWAKSQEMEADEVEVSSGAAEVEGFITCATSGQRSTITWADWALVKRGWPLPFAQSSRLDDDCSIWPSMCDYMGSVGREPTNNIELMLGWMTGHVSQEMDQTKLFACYSMTIGL</sequence>
<keyword evidence="1" id="KW-1133">Transmembrane helix</keyword>